<dbReference type="Gene3D" id="3.10.105.10">
    <property type="entry name" value="Dipeptide-binding Protein, Domain 3"/>
    <property type="match status" value="1"/>
</dbReference>
<organism evidence="2 3">
    <name type="scientific">Tsukamurella paurometabola (strain ATCC 8368 / DSM 20162 / CCUG 35730 / CIP 100753 / JCM 10117 / KCTC 9821 / NBRC 16120 / NCIMB 702349 / NCTC 13040)</name>
    <name type="common">Corynebacterium paurometabolum</name>
    <dbReference type="NCBI Taxonomy" id="521096"/>
    <lineage>
        <taxon>Bacteria</taxon>
        <taxon>Bacillati</taxon>
        <taxon>Actinomycetota</taxon>
        <taxon>Actinomycetes</taxon>
        <taxon>Mycobacteriales</taxon>
        <taxon>Tsukamurellaceae</taxon>
        <taxon>Tsukamurella</taxon>
    </lineage>
</organism>
<sequence length="514" mass="55213">MSGISRRTVLFAGFGALGVSVLGSCSSAVDQAREANSAPGSDGGTLVLGSLSDIDPKSIYSQSVTTMALGLLVWDTLIRYDRVTRTPRPSVARAWAFAPDGRSLTLHLRDDVRFHSGRLLTAKDIAYAVSVYASDAAGSQLQGVAKAIAAVDSPDPHTAILRLSRPVPNLFDLLEFMLLVDSETAAELRAGTRFIGTGPFRFADREIASSARLVRNGDYWRGPARLDGVTLRVVRDSGALLTSIRAGQSDLVLDASPQALRQFRDESLYRITTGDVYDAAYYVGVNTTDPSLADKRVRQAISYAVNRERIATEVFGGVAQPSSAPWARSSPAYDQEDTGHYRRDLERARALLAGANGPRRLTLSYPTGLAVAPAIAAIVQNDLADVGVAVELDPREQAAFSPFLRTGKAQLWLGPHGFGQSDPATLAGGAAPFKPAGNLSKFTAPEYTALVARLQDGDATARPGVLREYTGYLLDQQFVIDLVVSPATYVSPARVKGLDWNLYKYIDLHGVTIR</sequence>
<dbReference type="AlphaFoldDB" id="D5UXU3"/>
<evidence type="ECO:0000259" key="1">
    <source>
        <dbReference type="Pfam" id="PF00496"/>
    </source>
</evidence>
<dbReference type="InterPro" id="IPR030678">
    <property type="entry name" value="Peptide/Ni-bd"/>
</dbReference>
<dbReference type="GO" id="GO:1904680">
    <property type="term" value="F:peptide transmembrane transporter activity"/>
    <property type="evidence" value="ECO:0007669"/>
    <property type="project" value="TreeGrafter"/>
</dbReference>
<dbReference type="KEGG" id="tpr:Tpau_3602"/>
<protein>
    <submittedName>
        <fullName evidence="2">Extracellular solute-binding protein family 5</fullName>
    </submittedName>
</protein>
<dbReference type="GO" id="GO:0042597">
    <property type="term" value="C:periplasmic space"/>
    <property type="evidence" value="ECO:0007669"/>
    <property type="project" value="UniProtKB-ARBA"/>
</dbReference>
<proteinExistence type="predicted"/>
<dbReference type="InterPro" id="IPR039424">
    <property type="entry name" value="SBP_5"/>
</dbReference>
<dbReference type="Proteomes" id="UP000001213">
    <property type="component" value="Chromosome"/>
</dbReference>
<dbReference type="GO" id="GO:0015833">
    <property type="term" value="P:peptide transport"/>
    <property type="evidence" value="ECO:0007669"/>
    <property type="project" value="TreeGrafter"/>
</dbReference>
<dbReference type="EMBL" id="CP001966">
    <property type="protein sequence ID" value="ADG80180.1"/>
    <property type="molecule type" value="Genomic_DNA"/>
</dbReference>
<dbReference type="Pfam" id="PF00496">
    <property type="entry name" value="SBP_bac_5"/>
    <property type="match status" value="1"/>
</dbReference>
<dbReference type="PIRSF" id="PIRSF002741">
    <property type="entry name" value="MppA"/>
    <property type="match status" value="1"/>
</dbReference>
<feature type="domain" description="Solute-binding protein family 5" evidence="1">
    <location>
        <begin position="87"/>
        <end position="425"/>
    </location>
</feature>
<name>D5UXU3_TSUPD</name>
<dbReference type="CDD" id="cd00995">
    <property type="entry name" value="PBP2_NikA_DppA_OppA_like"/>
    <property type="match status" value="1"/>
</dbReference>
<dbReference type="eggNOG" id="COG0747">
    <property type="taxonomic scope" value="Bacteria"/>
</dbReference>
<dbReference type="InterPro" id="IPR000914">
    <property type="entry name" value="SBP_5_dom"/>
</dbReference>
<keyword evidence="3" id="KW-1185">Reference proteome</keyword>
<dbReference type="PANTHER" id="PTHR30290">
    <property type="entry name" value="PERIPLASMIC BINDING COMPONENT OF ABC TRANSPORTER"/>
    <property type="match status" value="1"/>
</dbReference>
<dbReference type="SUPFAM" id="SSF53850">
    <property type="entry name" value="Periplasmic binding protein-like II"/>
    <property type="match status" value="1"/>
</dbReference>
<evidence type="ECO:0000313" key="3">
    <source>
        <dbReference type="Proteomes" id="UP000001213"/>
    </source>
</evidence>
<dbReference type="PROSITE" id="PS51257">
    <property type="entry name" value="PROKAR_LIPOPROTEIN"/>
    <property type="match status" value="1"/>
</dbReference>
<reference evidence="3" key="1">
    <citation type="submission" date="2010-03" db="EMBL/GenBank/DDBJ databases">
        <title>The complete chromosome of Tsukamurella paurometabola DSM 20162.</title>
        <authorList>
            <consortium name="US DOE Joint Genome Institute (JGI-PGF)"/>
            <person name="Lucas S."/>
            <person name="Copeland A."/>
            <person name="Lapidus A."/>
            <person name="Glavina del Rio T."/>
            <person name="Dalin E."/>
            <person name="Tice H."/>
            <person name="Bruce D."/>
            <person name="Goodwin L."/>
            <person name="Pitluck S."/>
            <person name="Kyrpides N."/>
            <person name="Mavromatis K."/>
            <person name="Ivanova N."/>
            <person name="Mikhailova N."/>
            <person name="Munk A.C."/>
            <person name="Brettin T."/>
            <person name="Detter J.C."/>
            <person name="Tapia R."/>
            <person name="Han C."/>
            <person name="Larimer F."/>
            <person name="Land M."/>
            <person name="Hauser L."/>
            <person name="Markowitz V."/>
            <person name="Cheng J.-F."/>
            <person name="Hugenholtz P."/>
            <person name="Woyke T."/>
            <person name="Wu D."/>
            <person name="Jando M."/>
            <person name="Brambilla E."/>
            <person name="Klenk H.-P."/>
            <person name="Eisen J.A."/>
        </authorList>
    </citation>
    <scope>NUCLEOTIDE SEQUENCE [LARGE SCALE GENOMIC DNA]</scope>
    <source>
        <strain evidence="3">ATCC 8368 / DSM 20162 / CCUG 35730 / CIP 100753 / JCM 10117 / KCTC 9821 / NBRC 16120 / NCIMB 702349 / NCTC 13040</strain>
    </source>
</reference>
<evidence type="ECO:0000313" key="2">
    <source>
        <dbReference type="EMBL" id="ADG80180.1"/>
    </source>
</evidence>
<dbReference type="STRING" id="521096.Tpau_3602"/>
<reference evidence="2 3" key="2">
    <citation type="journal article" date="2011" name="Stand. Genomic Sci.">
        <title>Complete genome sequence of Tsukamurella paurometabola type strain (no. 33).</title>
        <authorList>
            <person name="Munk A.C."/>
            <person name="Lapidus A."/>
            <person name="Lucas S."/>
            <person name="Nolan M."/>
            <person name="Tice H."/>
            <person name="Cheng J.F."/>
            <person name="Del Rio T.G."/>
            <person name="Goodwin L."/>
            <person name="Pitluck S."/>
            <person name="Liolios K."/>
            <person name="Huntemann M."/>
            <person name="Ivanova N."/>
            <person name="Mavromatis K."/>
            <person name="Mikhailova N."/>
            <person name="Pati A."/>
            <person name="Chen A."/>
            <person name="Palaniappan K."/>
            <person name="Tapia R."/>
            <person name="Han C."/>
            <person name="Land M."/>
            <person name="Hauser L."/>
            <person name="Chang Y.J."/>
            <person name="Jeffries C.D."/>
            <person name="Brettin T."/>
            <person name="Yasawong M."/>
            <person name="Brambilla E.M."/>
            <person name="Rohde M."/>
            <person name="Sikorski J."/>
            <person name="Goker M."/>
            <person name="Detter J.C."/>
            <person name="Woyke T."/>
            <person name="Bristow J."/>
            <person name="Eisen J.A."/>
            <person name="Markowitz V."/>
            <person name="Hugenholtz P."/>
            <person name="Kyrpides N.C."/>
            <person name="Klenk H.P."/>
        </authorList>
    </citation>
    <scope>NUCLEOTIDE SEQUENCE [LARGE SCALE GENOMIC DNA]</scope>
    <source>
        <strain evidence="3">ATCC 8368 / DSM 20162 / CCUG 35730 / CIP 100753 / JCM 10117 / KCTC 9821 / NBRC 16120 / NCIMB 702349 / NCTC 13040</strain>
    </source>
</reference>
<gene>
    <name evidence="2" type="ordered locus">Tpau_3602</name>
</gene>
<accession>D5UXU3</accession>
<dbReference type="GO" id="GO:0043190">
    <property type="term" value="C:ATP-binding cassette (ABC) transporter complex"/>
    <property type="evidence" value="ECO:0007669"/>
    <property type="project" value="InterPro"/>
</dbReference>
<dbReference type="Gene3D" id="3.40.190.10">
    <property type="entry name" value="Periplasmic binding protein-like II"/>
    <property type="match status" value="1"/>
</dbReference>
<dbReference type="HOGENOM" id="CLU_017028_7_3_11"/>
<dbReference type="RefSeq" id="WP_013128176.1">
    <property type="nucleotide sequence ID" value="NC_014158.1"/>
</dbReference>